<organism evidence="2">
    <name type="scientific">Arundo donax</name>
    <name type="common">Giant reed</name>
    <name type="synonym">Donax arundinaceus</name>
    <dbReference type="NCBI Taxonomy" id="35708"/>
    <lineage>
        <taxon>Eukaryota</taxon>
        <taxon>Viridiplantae</taxon>
        <taxon>Streptophyta</taxon>
        <taxon>Embryophyta</taxon>
        <taxon>Tracheophyta</taxon>
        <taxon>Spermatophyta</taxon>
        <taxon>Magnoliopsida</taxon>
        <taxon>Liliopsida</taxon>
        <taxon>Poales</taxon>
        <taxon>Poaceae</taxon>
        <taxon>PACMAD clade</taxon>
        <taxon>Arundinoideae</taxon>
        <taxon>Arundineae</taxon>
        <taxon>Arundo</taxon>
    </lineage>
</organism>
<evidence type="ECO:0000256" key="1">
    <source>
        <dbReference type="SAM" id="MobiDB-lite"/>
    </source>
</evidence>
<dbReference type="AlphaFoldDB" id="A0A0A9HIZ3"/>
<name>A0A0A9HIZ3_ARUDO</name>
<protein>
    <submittedName>
        <fullName evidence="2">Uncharacterized protein</fullName>
    </submittedName>
</protein>
<feature type="region of interest" description="Disordered" evidence="1">
    <location>
        <begin position="1"/>
        <end position="44"/>
    </location>
</feature>
<proteinExistence type="predicted"/>
<sequence length="44" mass="4398">MPPHPPLPSGAQRAAPAQAPPPRRGLTGGPGGSFGVGRGMAKRR</sequence>
<accession>A0A0A9HIZ3</accession>
<evidence type="ECO:0000313" key="2">
    <source>
        <dbReference type="EMBL" id="JAE36712.1"/>
    </source>
</evidence>
<reference evidence="2" key="1">
    <citation type="submission" date="2014-09" db="EMBL/GenBank/DDBJ databases">
        <authorList>
            <person name="Magalhaes I.L.F."/>
            <person name="Oliveira U."/>
            <person name="Santos F.R."/>
            <person name="Vidigal T.H.D.A."/>
            <person name="Brescovit A.D."/>
            <person name="Santos A.J."/>
        </authorList>
    </citation>
    <scope>NUCLEOTIDE SEQUENCE</scope>
    <source>
        <tissue evidence="2">Shoot tissue taken approximately 20 cm above the soil surface</tissue>
    </source>
</reference>
<dbReference type="EMBL" id="GBRH01161184">
    <property type="protein sequence ID" value="JAE36712.1"/>
    <property type="molecule type" value="Transcribed_RNA"/>
</dbReference>
<reference evidence="2" key="2">
    <citation type="journal article" date="2015" name="Data Brief">
        <title>Shoot transcriptome of the giant reed, Arundo donax.</title>
        <authorList>
            <person name="Barrero R.A."/>
            <person name="Guerrero F.D."/>
            <person name="Moolhuijzen P."/>
            <person name="Goolsby J.A."/>
            <person name="Tidwell J."/>
            <person name="Bellgard S.E."/>
            <person name="Bellgard M.I."/>
        </authorList>
    </citation>
    <scope>NUCLEOTIDE SEQUENCE</scope>
    <source>
        <tissue evidence="2">Shoot tissue taken approximately 20 cm above the soil surface</tissue>
    </source>
</reference>
<feature type="compositionally biased region" description="Gly residues" evidence="1">
    <location>
        <begin position="26"/>
        <end position="38"/>
    </location>
</feature>